<protein>
    <submittedName>
        <fullName evidence="1">Uncharacterized protein</fullName>
    </submittedName>
</protein>
<accession>A0ABP7PBV6</accession>
<reference evidence="2" key="1">
    <citation type="journal article" date="2019" name="Int. J. Syst. Evol. Microbiol.">
        <title>The Global Catalogue of Microorganisms (GCM) 10K type strain sequencing project: providing services to taxonomists for standard genome sequencing and annotation.</title>
        <authorList>
            <consortium name="The Broad Institute Genomics Platform"/>
            <consortium name="The Broad Institute Genome Sequencing Center for Infectious Disease"/>
            <person name="Wu L."/>
            <person name="Ma J."/>
        </authorList>
    </citation>
    <scope>NUCLEOTIDE SEQUENCE [LARGE SCALE GENOMIC DNA]</scope>
    <source>
        <strain evidence="2">JCM 17338</strain>
    </source>
</reference>
<keyword evidence="2" id="KW-1185">Reference proteome</keyword>
<evidence type="ECO:0000313" key="1">
    <source>
        <dbReference type="EMBL" id="GAA3963090.1"/>
    </source>
</evidence>
<dbReference type="RefSeq" id="WP_344766095.1">
    <property type="nucleotide sequence ID" value="NZ_BAABAK010000008.1"/>
</dbReference>
<comment type="caution">
    <text evidence="1">The sequence shown here is derived from an EMBL/GenBank/DDBJ whole genome shotgun (WGS) entry which is preliminary data.</text>
</comment>
<gene>
    <name evidence="1" type="ORF">GCM10022246_15410</name>
</gene>
<name>A0ABP7PBV6_9SPHI</name>
<dbReference type="Proteomes" id="UP001501081">
    <property type="component" value="Unassembled WGS sequence"/>
</dbReference>
<proteinExistence type="predicted"/>
<dbReference type="EMBL" id="BAABAK010000008">
    <property type="protein sequence ID" value="GAA3963090.1"/>
    <property type="molecule type" value="Genomic_DNA"/>
</dbReference>
<evidence type="ECO:0000313" key="2">
    <source>
        <dbReference type="Proteomes" id="UP001501081"/>
    </source>
</evidence>
<organism evidence="1 2">
    <name type="scientific">Pedobacter ginsengiterrae</name>
    <dbReference type="NCBI Taxonomy" id="871696"/>
    <lineage>
        <taxon>Bacteria</taxon>
        <taxon>Pseudomonadati</taxon>
        <taxon>Bacteroidota</taxon>
        <taxon>Sphingobacteriia</taxon>
        <taxon>Sphingobacteriales</taxon>
        <taxon>Sphingobacteriaceae</taxon>
        <taxon>Pedobacter</taxon>
    </lineage>
</organism>
<sequence length="119" mass="14443">MERYSIESQVRKEIEDWQKEYRRNVFSVRISPQAVDFITELIANISEDPSPLWQKRNQNFDDFSNYQRTAIANIPEALDYIVDLRRFRFNDEITISSWEIWQSLTRILVKFCFIPEKDM</sequence>